<gene>
    <name evidence="2" type="ORF">SPARVUS_LOCUS4571009</name>
</gene>
<comment type="caution">
    <text evidence="2">The sequence shown here is derived from an EMBL/GenBank/DDBJ whole genome shotgun (WGS) entry which is preliminary data.</text>
</comment>
<evidence type="ECO:0000313" key="3">
    <source>
        <dbReference type="Proteomes" id="UP001162483"/>
    </source>
</evidence>
<dbReference type="Proteomes" id="UP001162483">
    <property type="component" value="Unassembled WGS sequence"/>
</dbReference>
<sequence>MEVKDLLEFHKLENMEWENKLANLSKQINQLVICNFQEIKKYLNEHSEENEGHSAKIIELQEHYRKEMETIQEHYALKNFESKDIHPGDELHQPQTSSLLDQDENLGQQIHSQVASVHIIHKKLQIHSSQ</sequence>
<dbReference type="EMBL" id="CATNWA010008664">
    <property type="protein sequence ID" value="CAI9556640.1"/>
    <property type="molecule type" value="Genomic_DNA"/>
</dbReference>
<evidence type="ECO:0000256" key="1">
    <source>
        <dbReference type="SAM" id="Coils"/>
    </source>
</evidence>
<protein>
    <submittedName>
        <fullName evidence="2">Uncharacterized protein</fullName>
    </submittedName>
</protein>
<accession>A0ABN9C990</accession>
<feature type="non-terminal residue" evidence="2">
    <location>
        <position position="130"/>
    </location>
</feature>
<proteinExistence type="predicted"/>
<organism evidence="2 3">
    <name type="scientific">Staurois parvus</name>
    <dbReference type="NCBI Taxonomy" id="386267"/>
    <lineage>
        <taxon>Eukaryota</taxon>
        <taxon>Metazoa</taxon>
        <taxon>Chordata</taxon>
        <taxon>Craniata</taxon>
        <taxon>Vertebrata</taxon>
        <taxon>Euteleostomi</taxon>
        <taxon>Amphibia</taxon>
        <taxon>Batrachia</taxon>
        <taxon>Anura</taxon>
        <taxon>Neobatrachia</taxon>
        <taxon>Ranoidea</taxon>
        <taxon>Ranidae</taxon>
        <taxon>Staurois</taxon>
    </lineage>
</organism>
<feature type="coiled-coil region" evidence="1">
    <location>
        <begin position="7"/>
        <end position="63"/>
    </location>
</feature>
<evidence type="ECO:0000313" key="2">
    <source>
        <dbReference type="EMBL" id="CAI9556640.1"/>
    </source>
</evidence>
<keyword evidence="3" id="KW-1185">Reference proteome</keyword>
<keyword evidence="1" id="KW-0175">Coiled coil</keyword>
<name>A0ABN9C990_9NEOB</name>
<reference evidence="2" key="1">
    <citation type="submission" date="2023-05" db="EMBL/GenBank/DDBJ databases">
        <authorList>
            <person name="Stuckert A."/>
        </authorList>
    </citation>
    <scope>NUCLEOTIDE SEQUENCE</scope>
</reference>